<dbReference type="Pfam" id="PF01370">
    <property type="entry name" value="Epimerase"/>
    <property type="match status" value="1"/>
</dbReference>
<evidence type="ECO:0000313" key="2">
    <source>
        <dbReference type="EMBL" id="HIX02181.1"/>
    </source>
</evidence>
<evidence type="ECO:0000313" key="3">
    <source>
        <dbReference type="Proteomes" id="UP000823963"/>
    </source>
</evidence>
<protein>
    <submittedName>
        <fullName evidence="2">NAD(P)-dependent oxidoreductase</fullName>
    </submittedName>
</protein>
<feature type="domain" description="NAD-dependent epimerase/dehydratase" evidence="1">
    <location>
        <begin position="6"/>
        <end position="208"/>
    </location>
</feature>
<reference evidence="2" key="2">
    <citation type="submission" date="2021-04" db="EMBL/GenBank/DDBJ databases">
        <authorList>
            <person name="Gilroy R."/>
        </authorList>
    </citation>
    <scope>NUCLEOTIDE SEQUENCE</scope>
    <source>
        <strain evidence="2">6627</strain>
    </source>
</reference>
<accession>A0A9D1UXD0</accession>
<dbReference type="Proteomes" id="UP000823963">
    <property type="component" value="Unassembled WGS sequence"/>
</dbReference>
<comment type="caution">
    <text evidence="2">The sequence shown here is derived from an EMBL/GenBank/DDBJ whole genome shotgun (WGS) entry which is preliminary data.</text>
</comment>
<dbReference type="EMBL" id="DXFP01000051">
    <property type="protein sequence ID" value="HIX02181.1"/>
    <property type="molecule type" value="Genomic_DNA"/>
</dbReference>
<name>A0A9D1UXD0_9LACO</name>
<organism evidence="2 3">
    <name type="scientific">Candidatus Ligilactobacillus excrementigallinarum</name>
    <dbReference type="NCBI Taxonomy" id="2838641"/>
    <lineage>
        <taxon>Bacteria</taxon>
        <taxon>Bacillati</taxon>
        <taxon>Bacillota</taxon>
        <taxon>Bacilli</taxon>
        <taxon>Lactobacillales</taxon>
        <taxon>Lactobacillaceae</taxon>
        <taxon>Ligilactobacillus</taxon>
    </lineage>
</organism>
<proteinExistence type="predicted"/>
<dbReference type="AlphaFoldDB" id="A0A9D1UXD0"/>
<evidence type="ECO:0000259" key="1">
    <source>
        <dbReference type="Pfam" id="PF01370"/>
    </source>
</evidence>
<gene>
    <name evidence="2" type="ORF">H9861_05440</name>
</gene>
<sequence length="335" mass="37971">MNFNKVFVLGGTGFLGYYTTQELLKHDIKVKTLSLPPKDDTVINTQNPLADLDNVECLVGNINQMSDDEVIDMLADCDGFIYAAGADERIQAKIPAKKFYYEANVIPTQRMVHLAAAANLKKFVVFGSYFSEMAEKYPDTDLKNSPYINTRLLQEQLAFAEGEGKIEVCGLRLPYIFGTMKERMPLWKMFVDRIRDNDTYPVFKGGTACVTASQVGQAAVGALLYGHHRETFAIGDTNMTYEEFANIIKDELQTDTKIPVLTLEEGLPTYQAMDEKSAAAGRESGIHMEMIAHVQQKYCYLNWADTFPKLHVKREDIREELRKTVRYILELENKN</sequence>
<dbReference type="SUPFAM" id="SSF51735">
    <property type="entry name" value="NAD(P)-binding Rossmann-fold domains"/>
    <property type="match status" value="1"/>
</dbReference>
<dbReference type="InterPro" id="IPR036291">
    <property type="entry name" value="NAD(P)-bd_dom_sf"/>
</dbReference>
<dbReference type="Gene3D" id="3.40.50.720">
    <property type="entry name" value="NAD(P)-binding Rossmann-like Domain"/>
    <property type="match status" value="1"/>
</dbReference>
<dbReference type="InterPro" id="IPR050177">
    <property type="entry name" value="Lipid_A_modif_metabolic_enz"/>
</dbReference>
<reference evidence="2" key="1">
    <citation type="journal article" date="2021" name="PeerJ">
        <title>Extensive microbial diversity within the chicken gut microbiome revealed by metagenomics and culture.</title>
        <authorList>
            <person name="Gilroy R."/>
            <person name="Ravi A."/>
            <person name="Getino M."/>
            <person name="Pursley I."/>
            <person name="Horton D.L."/>
            <person name="Alikhan N.F."/>
            <person name="Baker D."/>
            <person name="Gharbi K."/>
            <person name="Hall N."/>
            <person name="Watson M."/>
            <person name="Adriaenssens E.M."/>
            <person name="Foster-Nyarko E."/>
            <person name="Jarju S."/>
            <person name="Secka A."/>
            <person name="Antonio M."/>
            <person name="Oren A."/>
            <person name="Chaudhuri R.R."/>
            <person name="La Ragione R."/>
            <person name="Hildebrand F."/>
            <person name="Pallen M.J."/>
        </authorList>
    </citation>
    <scope>NUCLEOTIDE SEQUENCE</scope>
    <source>
        <strain evidence="2">6627</strain>
    </source>
</reference>
<dbReference type="PANTHER" id="PTHR43245">
    <property type="entry name" value="BIFUNCTIONAL POLYMYXIN RESISTANCE PROTEIN ARNA"/>
    <property type="match status" value="1"/>
</dbReference>
<dbReference type="InterPro" id="IPR001509">
    <property type="entry name" value="Epimerase_deHydtase"/>
</dbReference>